<dbReference type="InterPro" id="IPR016651">
    <property type="entry name" value="LCMT1"/>
</dbReference>
<dbReference type="InterPro" id="IPR029063">
    <property type="entry name" value="SAM-dependent_MTases_sf"/>
</dbReference>
<accession>T0RS30</accession>
<dbReference type="AlphaFoldDB" id="T0RS30"/>
<sequence>MSAPNNDYNVQETASDAAACKLSASRLGYWDDPFAAMFASHHRKMPIINRGYYARVRSIELLVERFLAATANEGQVLVLGAGQDTLYYRLQKRQPALLAGATYVEMDFPLVTRAKVRLCRRHKAVAEIIGPVETNEIELKADGYALAACDLRDLPTFQAKCTWAGLDPSRPTLVLSECVLCYMEPQHSQPLLDWIGATFVDAAVVIYEQIRPHDAFGQTMVENIRLRGCDLKSVHAFPEPSDQCKRLTASGFTHVECWDMNRVYYDFLPLDERKHKERLELFDELEEYHMLQGHYCLVVAAKSASVAAALALHRPEAASE</sequence>
<gene>
    <name evidence="8" type="ORF">SDRG_07060</name>
</gene>
<reference evidence="8 9" key="1">
    <citation type="submission" date="2012-04" db="EMBL/GenBank/DDBJ databases">
        <title>The Genome Sequence of Saprolegnia declina VS20.</title>
        <authorList>
            <consortium name="The Broad Institute Genome Sequencing Platform"/>
            <person name="Russ C."/>
            <person name="Nusbaum C."/>
            <person name="Tyler B."/>
            <person name="van West P."/>
            <person name="Dieguez-Uribeondo J."/>
            <person name="de Bruijn I."/>
            <person name="Tripathy S."/>
            <person name="Jiang R."/>
            <person name="Young S.K."/>
            <person name="Zeng Q."/>
            <person name="Gargeya S."/>
            <person name="Fitzgerald M."/>
            <person name="Haas B."/>
            <person name="Abouelleil A."/>
            <person name="Alvarado L."/>
            <person name="Arachchi H.M."/>
            <person name="Berlin A."/>
            <person name="Chapman S.B."/>
            <person name="Goldberg J."/>
            <person name="Griggs A."/>
            <person name="Gujja S."/>
            <person name="Hansen M."/>
            <person name="Howarth C."/>
            <person name="Imamovic A."/>
            <person name="Larimer J."/>
            <person name="McCowen C."/>
            <person name="Montmayeur A."/>
            <person name="Murphy C."/>
            <person name="Neiman D."/>
            <person name="Pearson M."/>
            <person name="Priest M."/>
            <person name="Roberts A."/>
            <person name="Saif S."/>
            <person name="Shea T."/>
            <person name="Sisk P."/>
            <person name="Sykes S."/>
            <person name="Wortman J."/>
            <person name="Nusbaum C."/>
            <person name="Birren B."/>
        </authorList>
    </citation>
    <scope>NUCLEOTIDE SEQUENCE [LARGE SCALE GENOMIC DNA]</scope>
    <source>
        <strain evidence="8 9">VS20</strain>
    </source>
</reference>
<evidence type="ECO:0000256" key="3">
    <source>
        <dbReference type="ARBA" id="ARBA00022603"/>
    </source>
</evidence>
<dbReference type="eggNOG" id="KOG2918">
    <property type="taxonomic scope" value="Eukaryota"/>
</dbReference>
<dbReference type="OMA" id="IIYEPIR"/>
<dbReference type="Proteomes" id="UP000030762">
    <property type="component" value="Unassembled WGS sequence"/>
</dbReference>
<protein>
    <recommendedName>
        <fullName evidence="6">Leucine carboxyl methyltransferase 1</fullName>
        <ecNumber evidence="6">2.1.1.233</ecNumber>
    </recommendedName>
</protein>
<keyword evidence="9" id="KW-1185">Reference proteome</keyword>
<dbReference type="GO" id="GO:0032259">
    <property type="term" value="P:methylation"/>
    <property type="evidence" value="ECO:0007669"/>
    <property type="project" value="UniProtKB-KW"/>
</dbReference>
<dbReference type="GO" id="GO:0018423">
    <property type="term" value="F:protein C-terminal leucine carboxyl O-methyltransferase activity"/>
    <property type="evidence" value="ECO:0007669"/>
    <property type="project" value="UniProtKB-EC"/>
</dbReference>
<feature type="binding site" evidence="7">
    <location>
        <begin position="150"/>
        <end position="151"/>
    </location>
    <ligand>
        <name>S-adenosyl-L-methionine</name>
        <dbReference type="ChEBI" id="CHEBI:59789"/>
    </ligand>
</feature>
<dbReference type="RefSeq" id="XP_008611098.1">
    <property type="nucleotide sequence ID" value="XM_008612876.1"/>
</dbReference>
<comment type="function">
    <text evidence="6">Methylates the carboxyl group of the C-terminal leucine residue of protein phosphatase 2A catalytic subunits to form alpha-leucine ester residues.</text>
</comment>
<keyword evidence="5 6" id="KW-0949">S-adenosyl-L-methionine</keyword>
<dbReference type="PANTHER" id="PTHR13600:SF21">
    <property type="entry name" value="LEUCINE CARBOXYL METHYLTRANSFERASE 1"/>
    <property type="match status" value="1"/>
</dbReference>
<evidence type="ECO:0000256" key="7">
    <source>
        <dbReference type="PIRSR" id="PIRSR016305-1"/>
    </source>
</evidence>
<dbReference type="EMBL" id="JH767151">
    <property type="protein sequence ID" value="EQC35348.1"/>
    <property type="molecule type" value="Genomic_DNA"/>
</dbReference>
<feature type="binding site" evidence="7">
    <location>
        <position position="177"/>
    </location>
    <ligand>
        <name>S-adenosyl-L-methionine</name>
        <dbReference type="ChEBI" id="CHEBI:59789"/>
    </ligand>
</feature>
<evidence type="ECO:0000313" key="8">
    <source>
        <dbReference type="EMBL" id="EQC35348.1"/>
    </source>
</evidence>
<organism evidence="8 9">
    <name type="scientific">Saprolegnia diclina (strain VS20)</name>
    <dbReference type="NCBI Taxonomy" id="1156394"/>
    <lineage>
        <taxon>Eukaryota</taxon>
        <taxon>Sar</taxon>
        <taxon>Stramenopiles</taxon>
        <taxon>Oomycota</taxon>
        <taxon>Saprolegniomycetes</taxon>
        <taxon>Saprolegniales</taxon>
        <taxon>Saprolegniaceae</taxon>
        <taxon>Saprolegnia</taxon>
    </lineage>
</organism>
<dbReference type="PANTHER" id="PTHR13600">
    <property type="entry name" value="LEUCINE CARBOXYL METHYLTRANSFERASE"/>
    <property type="match status" value="1"/>
</dbReference>
<dbReference type="EC" id="2.1.1.233" evidence="6"/>
<evidence type="ECO:0000256" key="2">
    <source>
        <dbReference type="ARBA" id="ARBA00010703"/>
    </source>
</evidence>
<dbReference type="InParanoid" id="T0RS30"/>
<evidence type="ECO:0000256" key="1">
    <source>
        <dbReference type="ARBA" id="ARBA00000724"/>
    </source>
</evidence>
<comment type="similarity">
    <text evidence="2 6">Belongs to the methyltransferase superfamily. LCMT family.</text>
</comment>
<dbReference type="PIRSF" id="PIRSF016305">
    <property type="entry name" value="LCM_mtfrase"/>
    <property type="match status" value="1"/>
</dbReference>
<feature type="binding site" evidence="7">
    <location>
        <position position="55"/>
    </location>
    <ligand>
        <name>S-adenosyl-L-methionine</name>
        <dbReference type="ChEBI" id="CHEBI:59789"/>
    </ligand>
</feature>
<name>T0RS30_SAPDV</name>
<keyword evidence="4 6" id="KW-0808">Transferase</keyword>
<evidence type="ECO:0000256" key="6">
    <source>
        <dbReference type="PIRNR" id="PIRNR016305"/>
    </source>
</evidence>
<evidence type="ECO:0000256" key="4">
    <source>
        <dbReference type="ARBA" id="ARBA00022679"/>
    </source>
</evidence>
<dbReference type="GeneID" id="19947787"/>
<dbReference type="SUPFAM" id="SSF53335">
    <property type="entry name" value="S-adenosyl-L-methionine-dependent methyltransferases"/>
    <property type="match status" value="1"/>
</dbReference>
<dbReference type="OrthoDB" id="203237at2759"/>
<dbReference type="FunCoup" id="T0RS30">
    <property type="interactions" value="406"/>
</dbReference>
<feature type="binding site" evidence="7">
    <location>
        <position position="80"/>
    </location>
    <ligand>
        <name>S-adenosyl-L-methionine</name>
        <dbReference type="ChEBI" id="CHEBI:59789"/>
    </ligand>
</feature>
<comment type="catalytic activity">
    <reaction evidence="1 6">
        <text>[phosphatase 2A protein]-C-terminal L-leucine + S-adenosyl-L-methionine = [phosphatase 2A protein]-C-terminal L-leucine methyl ester + S-adenosyl-L-homocysteine</text>
        <dbReference type="Rhea" id="RHEA:48544"/>
        <dbReference type="Rhea" id="RHEA-COMP:12134"/>
        <dbReference type="Rhea" id="RHEA-COMP:12135"/>
        <dbReference type="ChEBI" id="CHEBI:57856"/>
        <dbReference type="ChEBI" id="CHEBI:59789"/>
        <dbReference type="ChEBI" id="CHEBI:90516"/>
        <dbReference type="ChEBI" id="CHEBI:90517"/>
        <dbReference type="EC" id="2.1.1.233"/>
    </reaction>
</comment>
<dbReference type="VEuPathDB" id="FungiDB:SDRG_07060"/>
<dbReference type="InterPro" id="IPR007213">
    <property type="entry name" value="Ppm1/Ppm2/Tcmp"/>
</dbReference>
<dbReference type="Pfam" id="PF04072">
    <property type="entry name" value="LCM"/>
    <property type="match status" value="1"/>
</dbReference>
<evidence type="ECO:0000256" key="5">
    <source>
        <dbReference type="ARBA" id="ARBA00022691"/>
    </source>
</evidence>
<dbReference type="STRING" id="1156394.T0RS30"/>
<keyword evidence="3 6" id="KW-0489">Methyltransferase</keyword>
<proteinExistence type="inferred from homology"/>
<evidence type="ECO:0000313" key="9">
    <source>
        <dbReference type="Proteomes" id="UP000030762"/>
    </source>
</evidence>
<dbReference type="Gene3D" id="3.40.50.150">
    <property type="entry name" value="Vaccinia Virus protein VP39"/>
    <property type="match status" value="1"/>
</dbReference>